<protein>
    <submittedName>
        <fullName evidence="5">DNA-binding transcriptional regulator, FadR family</fullName>
    </submittedName>
</protein>
<dbReference type="STRING" id="335973.SAMN04488693_107154"/>
<dbReference type="PANTHER" id="PTHR43537:SF44">
    <property type="entry name" value="GNTR FAMILY REGULATORY PROTEIN"/>
    <property type="match status" value="1"/>
</dbReference>
<dbReference type="SUPFAM" id="SSF48008">
    <property type="entry name" value="GntR ligand-binding domain-like"/>
    <property type="match status" value="1"/>
</dbReference>
<dbReference type="GO" id="GO:0003700">
    <property type="term" value="F:DNA-binding transcription factor activity"/>
    <property type="evidence" value="ECO:0007669"/>
    <property type="project" value="InterPro"/>
</dbReference>
<evidence type="ECO:0000256" key="1">
    <source>
        <dbReference type="ARBA" id="ARBA00023015"/>
    </source>
</evidence>
<evidence type="ECO:0000256" key="3">
    <source>
        <dbReference type="ARBA" id="ARBA00023163"/>
    </source>
</evidence>
<reference evidence="5 6" key="1">
    <citation type="submission" date="2016-10" db="EMBL/GenBank/DDBJ databases">
        <authorList>
            <person name="de Groot N.N."/>
        </authorList>
    </citation>
    <scope>NUCLEOTIDE SEQUENCE [LARGE SCALE GENOMIC DNA]</scope>
    <source>
        <strain evidence="5 6">NP_1H</strain>
    </source>
</reference>
<proteinExistence type="predicted"/>
<feature type="domain" description="HTH gntR-type" evidence="4">
    <location>
        <begin position="13"/>
        <end position="80"/>
    </location>
</feature>
<dbReference type="RefSeq" id="WP_342707443.1">
    <property type="nucleotide sequence ID" value="NZ_FNDT01000007.1"/>
</dbReference>
<dbReference type="SMART" id="SM00345">
    <property type="entry name" value="HTH_GNTR"/>
    <property type="match status" value="1"/>
</dbReference>
<organism evidence="5 6">
    <name type="scientific">Arthrobacter subterraneus</name>
    <dbReference type="NCBI Taxonomy" id="335973"/>
    <lineage>
        <taxon>Bacteria</taxon>
        <taxon>Bacillati</taxon>
        <taxon>Actinomycetota</taxon>
        <taxon>Actinomycetes</taxon>
        <taxon>Micrococcales</taxon>
        <taxon>Micrococcaceae</taxon>
        <taxon>Arthrobacter</taxon>
    </lineage>
</organism>
<gene>
    <name evidence="5" type="ORF">SAMN04488693_107154</name>
</gene>
<keyword evidence="1" id="KW-0805">Transcription regulation</keyword>
<dbReference type="CDD" id="cd07377">
    <property type="entry name" value="WHTH_GntR"/>
    <property type="match status" value="1"/>
</dbReference>
<dbReference type="Gene3D" id="1.10.10.10">
    <property type="entry name" value="Winged helix-like DNA-binding domain superfamily/Winged helix DNA-binding domain"/>
    <property type="match status" value="1"/>
</dbReference>
<dbReference type="InterPro" id="IPR036388">
    <property type="entry name" value="WH-like_DNA-bd_sf"/>
</dbReference>
<dbReference type="Pfam" id="PF00392">
    <property type="entry name" value="GntR"/>
    <property type="match status" value="1"/>
</dbReference>
<dbReference type="Proteomes" id="UP000199258">
    <property type="component" value="Unassembled WGS sequence"/>
</dbReference>
<evidence type="ECO:0000256" key="2">
    <source>
        <dbReference type="ARBA" id="ARBA00023125"/>
    </source>
</evidence>
<dbReference type="PROSITE" id="PS50949">
    <property type="entry name" value="HTH_GNTR"/>
    <property type="match status" value="1"/>
</dbReference>
<evidence type="ECO:0000313" key="6">
    <source>
        <dbReference type="Proteomes" id="UP000199258"/>
    </source>
</evidence>
<dbReference type="GO" id="GO:0003677">
    <property type="term" value="F:DNA binding"/>
    <property type="evidence" value="ECO:0007669"/>
    <property type="project" value="UniProtKB-KW"/>
</dbReference>
<dbReference type="SUPFAM" id="SSF46785">
    <property type="entry name" value="Winged helix' DNA-binding domain"/>
    <property type="match status" value="1"/>
</dbReference>
<dbReference type="PANTHER" id="PTHR43537">
    <property type="entry name" value="TRANSCRIPTIONAL REGULATOR, GNTR FAMILY"/>
    <property type="match status" value="1"/>
</dbReference>
<dbReference type="InterPro" id="IPR000524">
    <property type="entry name" value="Tscrpt_reg_HTH_GntR"/>
</dbReference>
<accession>A0A1G8ITG9</accession>
<dbReference type="InterPro" id="IPR008920">
    <property type="entry name" value="TF_FadR/GntR_C"/>
</dbReference>
<name>A0A1G8ITG9_9MICC</name>
<dbReference type="InterPro" id="IPR036390">
    <property type="entry name" value="WH_DNA-bd_sf"/>
</dbReference>
<dbReference type="EMBL" id="FNDT01000007">
    <property type="protein sequence ID" value="SDI22328.1"/>
    <property type="molecule type" value="Genomic_DNA"/>
</dbReference>
<dbReference type="SMART" id="SM00895">
    <property type="entry name" value="FCD"/>
    <property type="match status" value="1"/>
</dbReference>
<dbReference type="InterPro" id="IPR011711">
    <property type="entry name" value="GntR_C"/>
</dbReference>
<keyword evidence="3" id="KW-0804">Transcription</keyword>
<evidence type="ECO:0000313" key="5">
    <source>
        <dbReference type="EMBL" id="SDI22328.1"/>
    </source>
</evidence>
<sequence>MAQPLQDPAPAAAVMYSSIIEELGRSIVGGELGPGERLTIEELQNRFGVSRTVIRDCMRILESMNLVFSKRRVGIVVQSPGHWNVYDARIIRWRLEGTSRARQFRSLTELRCAVEPLAAAGAARHATEEQRAAALRLAGQLRALGEAGRLEEFLAVDIEFHALLLSASGNEMFSALDDVVTEVLRGRTNQGLMPRTPREHALASHEAVAAAIARADPHSAEAAMRDLLAEVREAIT</sequence>
<evidence type="ECO:0000259" key="4">
    <source>
        <dbReference type="PROSITE" id="PS50949"/>
    </source>
</evidence>
<dbReference type="AlphaFoldDB" id="A0A1G8ITG9"/>
<dbReference type="Gene3D" id="1.20.120.530">
    <property type="entry name" value="GntR ligand-binding domain-like"/>
    <property type="match status" value="1"/>
</dbReference>
<keyword evidence="6" id="KW-1185">Reference proteome</keyword>
<keyword evidence="2 5" id="KW-0238">DNA-binding</keyword>
<dbReference type="Pfam" id="PF07729">
    <property type="entry name" value="FCD"/>
    <property type="match status" value="1"/>
</dbReference>